<accession>A0A0U2WD73</accession>
<evidence type="ECO:0000256" key="5">
    <source>
        <dbReference type="ARBA" id="ARBA00023136"/>
    </source>
</evidence>
<dbReference type="GO" id="GO:0005886">
    <property type="term" value="C:plasma membrane"/>
    <property type="evidence" value="ECO:0007669"/>
    <property type="project" value="UniProtKB-SubCell"/>
</dbReference>
<organism evidence="7 8">
    <name type="scientific">Pannonibacter phragmitetus</name>
    <dbReference type="NCBI Taxonomy" id="121719"/>
    <lineage>
        <taxon>Bacteria</taxon>
        <taxon>Pseudomonadati</taxon>
        <taxon>Pseudomonadota</taxon>
        <taxon>Alphaproteobacteria</taxon>
        <taxon>Hyphomicrobiales</taxon>
        <taxon>Stappiaceae</taxon>
        <taxon>Pannonibacter</taxon>
    </lineage>
</organism>
<evidence type="ECO:0008006" key="9">
    <source>
        <dbReference type="Google" id="ProtNLM"/>
    </source>
</evidence>
<reference evidence="7 8" key="1">
    <citation type="submission" date="2015-10" db="EMBL/GenBank/DDBJ databases">
        <title>The world's first case of liver abscess caused by Pannonibacter phragmitetus.</title>
        <authorList>
            <person name="Ming D."/>
            <person name="Wang M."/>
            <person name="Zhou Y."/>
            <person name="Jiang T."/>
            <person name="Hu S."/>
        </authorList>
    </citation>
    <scope>NUCLEOTIDE SEQUENCE [LARGE SCALE GENOMIC DNA]</scope>
    <source>
        <strain evidence="7 8">31801</strain>
        <plasmid evidence="7 8">p.p-1</plasmid>
    </source>
</reference>
<keyword evidence="2" id="KW-1003">Cell membrane</keyword>
<keyword evidence="7" id="KW-0614">Plasmid</keyword>
<evidence type="ECO:0000256" key="2">
    <source>
        <dbReference type="ARBA" id="ARBA00022475"/>
    </source>
</evidence>
<evidence type="ECO:0000313" key="8">
    <source>
        <dbReference type="Proteomes" id="UP000064921"/>
    </source>
</evidence>
<geneLocation type="plasmid" evidence="7 8">
    <name>p.p-1</name>
</geneLocation>
<gene>
    <name evidence="7" type="ORF">APZ00_24320</name>
</gene>
<proteinExistence type="predicted"/>
<dbReference type="KEGG" id="pphr:APZ00_24320"/>
<dbReference type="AlphaFoldDB" id="A0A0U2WD73"/>
<keyword evidence="5 6" id="KW-0472">Membrane</keyword>
<evidence type="ECO:0000256" key="1">
    <source>
        <dbReference type="ARBA" id="ARBA00004651"/>
    </source>
</evidence>
<evidence type="ECO:0000256" key="4">
    <source>
        <dbReference type="ARBA" id="ARBA00022989"/>
    </source>
</evidence>
<evidence type="ECO:0000313" key="7">
    <source>
        <dbReference type="EMBL" id="ALV30378.1"/>
    </source>
</evidence>
<name>A0A0U2WD73_9HYPH</name>
<keyword evidence="4 6" id="KW-1133">Transmembrane helix</keyword>
<feature type="transmembrane region" description="Helical" evidence="6">
    <location>
        <begin position="33"/>
        <end position="52"/>
    </location>
</feature>
<feature type="transmembrane region" description="Helical" evidence="6">
    <location>
        <begin position="64"/>
        <end position="84"/>
    </location>
</feature>
<evidence type="ECO:0000256" key="3">
    <source>
        <dbReference type="ARBA" id="ARBA00022692"/>
    </source>
</evidence>
<sequence length="88" mass="9150">MRALHISAAALLVLTALSLPIIALPASALPASLAPLLFALTFVKVMTVLLVFAELRHAGRGWQVGLGGSFALLLCLLLALHLLASRGL</sequence>
<evidence type="ECO:0000256" key="6">
    <source>
        <dbReference type="SAM" id="Phobius"/>
    </source>
</evidence>
<dbReference type="RefSeq" id="WP_058900937.1">
    <property type="nucleotide sequence ID" value="NZ_CP013069.1"/>
</dbReference>
<keyword evidence="8" id="KW-1185">Reference proteome</keyword>
<dbReference type="InterPro" id="IPR005171">
    <property type="entry name" value="Cyt_c_oxidase_su4_prok"/>
</dbReference>
<dbReference type="Pfam" id="PF03626">
    <property type="entry name" value="COX4_pro"/>
    <property type="match status" value="1"/>
</dbReference>
<protein>
    <recommendedName>
        <fullName evidence="9">Cytochrome C oxidase subunit IV</fullName>
    </recommendedName>
</protein>
<dbReference type="Proteomes" id="UP000064921">
    <property type="component" value="Plasmid p.p-1"/>
</dbReference>
<dbReference type="EMBL" id="CP013069">
    <property type="protein sequence ID" value="ALV30378.1"/>
    <property type="molecule type" value="Genomic_DNA"/>
</dbReference>
<keyword evidence="3 6" id="KW-0812">Transmembrane</keyword>
<comment type="subcellular location">
    <subcellularLocation>
        <location evidence="1">Cell membrane</location>
        <topology evidence="1">Multi-pass membrane protein</topology>
    </subcellularLocation>
</comment>